<feature type="non-terminal residue" evidence="1">
    <location>
        <position position="1"/>
    </location>
</feature>
<dbReference type="AlphaFoldDB" id="M7X056"/>
<dbReference type="EMBL" id="KB638221">
    <property type="protein sequence ID" value="EMS13353.1"/>
    <property type="molecule type" value="Genomic_DNA"/>
</dbReference>
<name>M7X056_ENTHI</name>
<reference evidence="1 2" key="1">
    <citation type="submission" date="2013-01" db="EMBL/GenBank/DDBJ databases">
        <authorList>
            <person name="Inman J."/>
            <person name="Zafar N."/>
            <person name="Lorenzi H."/>
            <person name="Caler E."/>
        </authorList>
    </citation>
    <scope>NUCLEOTIDE SEQUENCE [LARGE SCALE GENOMIC DNA]</scope>
    <source>
        <strain evidence="1 2">HM-3:IMSS</strain>
    </source>
</reference>
<dbReference type="Proteomes" id="UP000030780">
    <property type="component" value="Unassembled WGS sequence"/>
</dbReference>
<accession>M7X056</accession>
<evidence type="ECO:0000313" key="1">
    <source>
        <dbReference type="EMBL" id="EMS13353.1"/>
    </source>
</evidence>
<evidence type="ECO:0000313" key="2">
    <source>
        <dbReference type="Proteomes" id="UP000030780"/>
    </source>
</evidence>
<sequence length="19" mass="2382">FYSSYLSLIFYLCILFLLY</sequence>
<proteinExistence type="predicted"/>
<gene>
    <name evidence="1" type="ORF">KM1_334220</name>
</gene>
<dbReference type="VEuPathDB" id="AmoebaDB:KM1_334220"/>
<protein>
    <submittedName>
        <fullName evidence="1">Uncharacterized protein</fullName>
    </submittedName>
</protein>
<feature type="non-terminal residue" evidence="1">
    <location>
        <position position="19"/>
    </location>
</feature>
<organism evidence="1 2">
    <name type="scientific">Entamoeba histolytica HM-3:IMSS</name>
    <dbReference type="NCBI Taxonomy" id="885315"/>
    <lineage>
        <taxon>Eukaryota</taxon>
        <taxon>Amoebozoa</taxon>
        <taxon>Evosea</taxon>
        <taxon>Archamoebae</taxon>
        <taxon>Mastigamoebida</taxon>
        <taxon>Entamoebidae</taxon>
        <taxon>Entamoeba</taxon>
    </lineage>
</organism>